<dbReference type="Proteomes" id="UP000676386">
    <property type="component" value="Unassembled WGS sequence"/>
</dbReference>
<evidence type="ECO:0000313" key="1">
    <source>
        <dbReference type="EMBL" id="MBS0025779.1"/>
    </source>
</evidence>
<sequence>MRLIPLFAVCALLASCHGNGGENNAGKKARLSLSSIFNPDSVKWVAANTGGKSNAAEKDFLKAIDIYRNQKNPAGSIEKFKKAILLQPQAKSYYELGNALLDSRNAADAIHAYEMAELLDYKPLSKLLYNKACAFSVYQNKDSAKYYLLAAIEFGYNNLNNVLKDPDLEFVRTEMPGFKSAVMEAFSGAGDPEKLEWNLYATQFKPLTMPLTIDKAYAKELGENFISYDFEMYVAEMRDAKFSRDVGSSFYYVGEVKKTTDFKTLIYAISDAYMAEDEKLTDVPCYYYMVSYTNSGKLIDKILVAGQQKYDGPFRKAVIAGGGDIELTDYKIEYEKDPEKDGFKDNPEKSRTEIKKETFVVTADGHFSPKTQQLALNK</sequence>
<evidence type="ECO:0000313" key="2">
    <source>
        <dbReference type="Proteomes" id="UP000676386"/>
    </source>
</evidence>
<dbReference type="SUPFAM" id="SSF48452">
    <property type="entry name" value="TPR-like"/>
    <property type="match status" value="1"/>
</dbReference>
<dbReference type="NCBIfam" id="NF047558">
    <property type="entry name" value="TPR_END_plus"/>
    <property type="match status" value="1"/>
</dbReference>
<dbReference type="EMBL" id="JAGTXB010000001">
    <property type="protein sequence ID" value="MBS0025779.1"/>
    <property type="molecule type" value="Genomic_DNA"/>
</dbReference>
<dbReference type="PROSITE" id="PS51257">
    <property type="entry name" value="PROKAR_LIPOPROTEIN"/>
    <property type="match status" value="1"/>
</dbReference>
<gene>
    <name evidence="1" type="ORF">KE626_00510</name>
</gene>
<evidence type="ECO:0008006" key="3">
    <source>
        <dbReference type="Google" id="ProtNLM"/>
    </source>
</evidence>
<organism evidence="1 2">
    <name type="scientific">Chitinophaga hostae</name>
    <dbReference type="NCBI Taxonomy" id="2831022"/>
    <lineage>
        <taxon>Bacteria</taxon>
        <taxon>Pseudomonadati</taxon>
        <taxon>Bacteroidota</taxon>
        <taxon>Chitinophagia</taxon>
        <taxon>Chitinophagales</taxon>
        <taxon>Chitinophagaceae</taxon>
        <taxon>Chitinophaga</taxon>
    </lineage>
</organism>
<proteinExistence type="predicted"/>
<accession>A0ABS5IS40</accession>
<reference evidence="1 2" key="1">
    <citation type="submission" date="2021-04" db="EMBL/GenBank/DDBJ databases">
        <title>Chitinophaga sp. nov., isolated from the rhizosphere soil.</title>
        <authorList>
            <person name="He S."/>
        </authorList>
    </citation>
    <scope>NUCLEOTIDE SEQUENCE [LARGE SCALE GENOMIC DNA]</scope>
    <source>
        <strain evidence="1 2">2R12</strain>
    </source>
</reference>
<protein>
    <recommendedName>
        <fullName evidence="3">Tetratricopeptide repeat-containing protein</fullName>
    </recommendedName>
</protein>
<comment type="caution">
    <text evidence="1">The sequence shown here is derived from an EMBL/GenBank/DDBJ whole genome shotgun (WGS) entry which is preliminary data.</text>
</comment>
<name>A0ABS5IS40_9BACT</name>
<keyword evidence="2" id="KW-1185">Reference proteome</keyword>
<dbReference type="InterPro" id="IPR011990">
    <property type="entry name" value="TPR-like_helical_dom_sf"/>
</dbReference>
<dbReference type="RefSeq" id="WP_211970831.1">
    <property type="nucleotide sequence ID" value="NZ_CBFHAM010000058.1"/>
</dbReference>
<dbReference type="Gene3D" id="1.25.40.10">
    <property type="entry name" value="Tetratricopeptide repeat domain"/>
    <property type="match status" value="1"/>
</dbReference>